<dbReference type="InterPro" id="IPR058980">
    <property type="entry name" value="Glyco_transf_N"/>
</dbReference>
<organism evidence="3 4">
    <name type="scientific">Morella rubra</name>
    <name type="common">Chinese bayberry</name>
    <dbReference type="NCBI Taxonomy" id="262757"/>
    <lineage>
        <taxon>Eukaryota</taxon>
        <taxon>Viridiplantae</taxon>
        <taxon>Streptophyta</taxon>
        <taxon>Embryophyta</taxon>
        <taxon>Tracheophyta</taxon>
        <taxon>Spermatophyta</taxon>
        <taxon>Magnoliopsida</taxon>
        <taxon>eudicotyledons</taxon>
        <taxon>Gunneridae</taxon>
        <taxon>Pentapetalae</taxon>
        <taxon>rosids</taxon>
        <taxon>fabids</taxon>
        <taxon>Fagales</taxon>
        <taxon>Myricaceae</taxon>
        <taxon>Morella</taxon>
    </lineage>
</organism>
<accession>A0A6A1UJE3</accession>
<dbReference type="Proteomes" id="UP000516437">
    <property type="component" value="Unassembled WGS sequence"/>
</dbReference>
<dbReference type="PANTHER" id="PTHR11926">
    <property type="entry name" value="GLUCOSYL/GLUCURONOSYL TRANSFERASES"/>
    <property type="match status" value="1"/>
</dbReference>
<keyword evidence="3" id="KW-0808">Transferase</keyword>
<dbReference type="Gene3D" id="3.40.50.2000">
    <property type="entry name" value="Glycogen Phosphorylase B"/>
    <property type="match status" value="1"/>
</dbReference>
<proteinExistence type="inferred from homology"/>
<evidence type="ECO:0000256" key="1">
    <source>
        <dbReference type="ARBA" id="ARBA00009995"/>
    </source>
</evidence>
<dbReference type="PANTHER" id="PTHR11926:SF1392">
    <property type="entry name" value="GLYCOSYLTRANSFERASE"/>
    <property type="match status" value="1"/>
</dbReference>
<comment type="similarity">
    <text evidence="1">Belongs to the UDP-glycosyltransferase family.</text>
</comment>
<evidence type="ECO:0000313" key="3">
    <source>
        <dbReference type="EMBL" id="KAB1200273.1"/>
    </source>
</evidence>
<gene>
    <name evidence="3" type="ORF">CJ030_MR0G007699</name>
</gene>
<keyword evidence="4" id="KW-1185">Reference proteome</keyword>
<dbReference type="EMBL" id="RXIC02000187">
    <property type="protein sequence ID" value="KAB1200273.1"/>
    <property type="molecule type" value="Genomic_DNA"/>
</dbReference>
<dbReference type="SUPFAM" id="SSF53756">
    <property type="entry name" value="UDP-Glycosyltransferase/glycogen phosphorylase"/>
    <property type="match status" value="1"/>
</dbReference>
<protein>
    <submittedName>
        <fullName evidence="3">UDP-glycosyltransferase 85A4</fullName>
    </submittedName>
</protein>
<sequence>MDRRPHVLMLPFPAQGHLKPLLNLAKFLCDAGFHVTFVNSDHNHRFLTNLPALSTRFPTLHFEPISDGLPKDYPRENIANLPELRSSVKKVMKPLFGDLLINFSRRSHELPITCIIADVATSFAIDFAKELGIPIFMFQVFGAASLWSFFCLPKLVEEGQLPVEGSNTRKLLGVMPEGRRSDAGKVVEVMLEGHRSDAGKVADVLEKMPE</sequence>
<dbReference type="AlphaFoldDB" id="A0A6A1UJE3"/>
<dbReference type="GO" id="GO:0080044">
    <property type="term" value="F:quercetin 7-O-glucosyltransferase activity"/>
    <property type="evidence" value="ECO:0007669"/>
    <property type="project" value="TreeGrafter"/>
</dbReference>
<comment type="caution">
    <text evidence="3">The sequence shown here is derived from an EMBL/GenBank/DDBJ whole genome shotgun (WGS) entry which is preliminary data.</text>
</comment>
<name>A0A6A1UJE3_9ROSI</name>
<feature type="domain" description="Glycosyltransferase N-terminal" evidence="2">
    <location>
        <begin position="7"/>
        <end position="43"/>
    </location>
</feature>
<evidence type="ECO:0000313" key="4">
    <source>
        <dbReference type="Proteomes" id="UP000516437"/>
    </source>
</evidence>
<dbReference type="GO" id="GO:0080043">
    <property type="term" value="F:quercetin 3-O-glucosyltransferase activity"/>
    <property type="evidence" value="ECO:0007669"/>
    <property type="project" value="TreeGrafter"/>
</dbReference>
<reference evidence="3 4" key="1">
    <citation type="journal article" date="2019" name="Plant Biotechnol. J.">
        <title>The red bayberry genome and genetic basis of sex determination.</title>
        <authorList>
            <person name="Jia H.M."/>
            <person name="Jia H.J."/>
            <person name="Cai Q.L."/>
            <person name="Wang Y."/>
            <person name="Zhao H.B."/>
            <person name="Yang W.F."/>
            <person name="Wang G.Y."/>
            <person name="Li Y.H."/>
            <person name="Zhan D.L."/>
            <person name="Shen Y.T."/>
            <person name="Niu Q.F."/>
            <person name="Chang L."/>
            <person name="Qiu J."/>
            <person name="Zhao L."/>
            <person name="Xie H.B."/>
            <person name="Fu W.Y."/>
            <person name="Jin J."/>
            <person name="Li X.W."/>
            <person name="Jiao Y."/>
            <person name="Zhou C.C."/>
            <person name="Tu T."/>
            <person name="Chai C.Y."/>
            <person name="Gao J.L."/>
            <person name="Fan L.J."/>
            <person name="van de Weg E."/>
            <person name="Wang J.Y."/>
            <person name="Gao Z.S."/>
        </authorList>
    </citation>
    <scope>NUCLEOTIDE SEQUENCE [LARGE SCALE GENOMIC DNA]</scope>
    <source>
        <tissue evidence="3">Leaves</tissue>
    </source>
</reference>
<dbReference type="OrthoDB" id="5835829at2759"/>
<dbReference type="Pfam" id="PF26168">
    <property type="entry name" value="Glyco_transf_N"/>
    <property type="match status" value="1"/>
</dbReference>
<evidence type="ECO:0000259" key="2">
    <source>
        <dbReference type="Pfam" id="PF26168"/>
    </source>
</evidence>